<reference evidence="3" key="1">
    <citation type="submission" date="2016-11" db="UniProtKB">
        <authorList>
            <consortium name="WormBaseParasite"/>
        </authorList>
    </citation>
    <scope>IDENTIFICATION</scope>
</reference>
<name>A0A1I8JN21_9PLAT</name>
<sequence length="440" mass="47441">TPGNTFNLSCSGLLHVSDDPAASAAEEAVTDDTQTAAAAARTVRRRFAAQNSSCLLLVCRPAPAPDGRRLCPPRRAAAATASSPLDSAWMPVLPGLSWRIASALKGHPKRLSCRLLCAWQILQQQKPGSQQQLSFPQLSSNPADSAAESQQQPAGLSGPAQLGKKIAADLIAADAAAATPTARSVDEVVVGDGSIAETGWLALGQLTEAGGQPRQPQHTPCTRAKRLAWQKFHRQSQRNHELKLSYAQQLDLAKLELRKQFETLAEADKLFCSLFKLRRDSQPLGVGSFGMVLLAEAVDDVTAGCLARAQPPPAPFGFAGGWRYPAAPWQSKFNSTLTGEKRKYANWLGVPPLTELFNCYGAGWRLPEPSCSLAGRLGQLGHVTAGPPTWLHHYLAMSCWVKNLRARFQISTPPRSGHRRLRKQAFLSFVFELPAPAGPD</sequence>
<dbReference type="WBParaSite" id="snap_masked-unitig_29137-processed-gene-0.1-mRNA-1">
    <property type="protein sequence ID" value="snap_masked-unitig_29137-processed-gene-0.1-mRNA-1"/>
    <property type="gene ID" value="snap_masked-unitig_29137-processed-gene-0.1"/>
</dbReference>
<protein>
    <submittedName>
        <fullName evidence="3">Protein kinase domain-containing protein</fullName>
    </submittedName>
</protein>
<feature type="compositionally biased region" description="Low complexity" evidence="1">
    <location>
        <begin position="130"/>
        <end position="140"/>
    </location>
</feature>
<evidence type="ECO:0000256" key="1">
    <source>
        <dbReference type="SAM" id="MobiDB-lite"/>
    </source>
</evidence>
<organism evidence="2 3">
    <name type="scientific">Macrostomum lignano</name>
    <dbReference type="NCBI Taxonomy" id="282301"/>
    <lineage>
        <taxon>Eukaryota</taxon>
        <taxon>Metazoa</taxon>
        <taxon>Spiralia</taxon>
        <taxon>Lophotrochozoa</taxon>
        <taxon>Platyhelminthes</taxon>
        <taxon>Rhabditophora</taxon>
        <taxon>Macrostomorpha</taxon>
        <taxon>Macrostomida</taxon>
        <taxon>Macrostomidae</taxon>
        <taxon>Macrostomum</taxon>
    </lineage>
</organism>
<evidence type="ECO:0000313" key="2">
    <source>
        <dbReference type="Proteomes" id="UP000095280"/>
    </source>
</evidence>
<proteinExistence type="predicted"/>
<keyword evidence="2" id="KW-1185">Reference proteome</keyword>
<accession>A0A1I8JN21</accession>
<dbReference type="Proteomes" id="UP000095280">
    <property type="component" value="Unplaced"/>
</dbReference>
<dbReference type="AlphaFoldDB" id="A0A1I8JN21"/>
<feature type="compositionally biased region" description="Polar residues" evidence="1">
    <location>
        <begin position="141"/>
        <end position="154"/>
    </location>
</feature>
<evidence type="ECO:0000313" key="3">
    <source>
        <dbReference type="WBParaSite" id="snap_masked-unitig_29137-processed-gene-0.1-mRNA-1"/>
    </source>
</evidence>
<feature type="region of interest" description="Disordered" evidence="1">
    <location>
        <begin position="130"/>
        <end position="159"/>
    </location>
</feature>